<evidence type="ECO:0000256" key="6">
    <source>
        <dbReference type="ARBA" id="ARBA00023296"/>
    </source>
</evidence>
<evidence type="ECO:0000256" key="1">
    <source>
        <dbReference type="ARBA" id="ARBA00004328"/>
    </source>
</evidence>
<gene>
    <name evidence="7" type="ORF">LCGC14_0970600</name>
</gene>
<keyword evidence="3" id="KW-1188">Viral release from host cell</keyword>
<proteinExistence type="predicted"/>
<evidence type="ECO:0000256" key="5">
    <source>
        <dbReference type="ARBA" id="ARBA00023219"/>
    </source>
</evidence>
<dbReference type="GO" id="GO:0046718">
    <property type="term" value="P:symbiont entry into host cell"/>
    <property type="evidence" value="ECO:0007669"/>
    <property type="project" value="UniProtKB-KW"/>
</dbReference>
<keyword evidence="4" id="KW-0946">Virion</keyword>
<dbReference type="Pfam" id="PF12236">
    <property type="entry name" value="Head-tail_con"/>
    <property type="match status" value="2"/>
</dbReference>
<evidence type="ECO:0000313" key="7">
    <source>
        <dbReference type="EMBL" id="KKN16980.1"/>
    </source>
</evidence>
<dbReference type="EMBL" id="LAZR01003567">
    <property type="protein sequence ID" value="KKN16980.1"/>
    <property type="molecule type" value="Genomic_DNA"/>
</dbReference>
<dbReference type="AlphaFoldDB" id="A0A0F9NBW8"/>
<evidence type="ECO:0000256" key="3">
    <source>
        <dbReference type="ARBA" id="ARBA00022612"/>
    </source>
</evidence>
<keyword evidence="5" id="KW-0231">Viral genome packaging</keyword>
<evidence type="ECO:0000256" key="2">
    <source>
        <dbReference type="ARBA" id="ARBA00022595"/>
    </source>
</evidence>
<keyword evidence="2" id="KW-1162">Viral penetration into host cytoplasm</keyword>
<comment type="caution">
    <text evidence="7">The sequence shown here is derived from an EMBL/GenBank/DDBJ whole genome shotgun (WGS) entry which is preliminary data.</text>
</comment>
<dbReference type="GO" id="GO:0044423">
    <property type="term" value="C:virion component"/>
    <property type="evidence" value="ECO:0007669"/>
    <property type="project" value="UniProtKB-KW"/>
</dbReference>
<organism evidence="7">
    <name type="scientific">marine sediment metagenome</name>
    <dbReference type="NCBI Taxonomy" id="412755"/>
    <lineage>
        <taxon>unclassified sequences</taxon>
        <taxon>metagenomes</taxon>
        <taxon>ecological metagenomes</taxon>
    </lineage>
</organism>
<evidence type="ECO:0000256" key="4">
    <source>
        <dbReference type="ARBA" id="ARBA00022844"/>
    </source>
</evidence>
<protein>
    <recommendedName>
        <fullName evidence="8">Portal protein</fullName>
    </recommendedName>
</protein>
<reference evidence="7" key="1">
    <citation type="journal article" date="2015" name="Nature">
        <title>Complex archaea that bridge the gap between prokaryotes and eukaryotes.</title>
        <authorList>
            <person name="Spang A."/>
            <person name="Saw J.H."/>
            <person name="Jorgensen S.L."/>
            <person name="Zaremba-Niedzwiedzka K."/>
            <person name="Martijn J."/>
            <person name="Lind A.E."/>
            <person name="van Eijk R."/>
            <person name="Schleper C."/>
            <person name="Guy L."/>
            <person name="Ettema T.J."/>
        </authorList>
    </citation>
    <scope>NUCLEOTIDE SEQUENCE</scope>
</reference>
<evidence type="ECO:0008006" key="8">
    <source>
        <dbReference type="Google" id="ProtNLM"/>
    </source>
</evidence>
<comment type="subcellular location">
    <subcellularLocation>
        <location evidence="1">Virion</location>
    </subcellularLocation>
</comment>
<dbReference type="InterPro" id="IPR020991">
    <property type="entry name" value="Connector_podovirus"/>
</dbReference>
<sequence>MATTYEQKNLFERIMMRMGDMELMREPLENDCDRIIDMFRPDMVKYRDRAEFNDSRQKGILGSNIHEGTGPWAMRLMSDGMQGNLVSSSIEWVRYLMDDKAFEGNDEVNKWLQDLEEHMLSVYREPNSNFYASMGPYTRNGLSVGSPVIISELDTDSGKIMSVVPHPATRYFMQNRFGVTDVVHLKNEWTIRNAVRTFGYDNMSEGVRHAYDNGDSDGRVIIIRGIYFHLDRIFKDLPDDSGIDGTQIIVDGNEQRQPTKTFTPRWPWVSIYIEKSSSGDDMGRKKPLRIEGYWTKPYSVWHYEKDQTEIYSRTPAWFSYYDVTSANQMRKSLMMAGQKSVEHAWWVPDYLKGKFKSYPRGVNFASIAQFPNKPEILDEKIDAPFGFEIEAEFKKSIERWFHTRMWFMINRLTEEFQAPPTATQILQMSGEKAIVLGPRVGLFLHTLEEIDARYIDIENRRGNTPTPPDIILNESDGKINPDFIGPLAQLQKRFLGTQRIEQALAAIIPVMEIDPMVKHKVRAEALVELILEENKFPQELIRNDEEYQEIISAIAQQQAIADGVQLGTEVAKAVPSVSKAPEEGSPIAGLQEAIG</sequence>
<accession>A0A0F9NBW8</accession>
<name>A0A0F9NBW8_9ZZZZ</name>
<keyword evidence="6" id="KW-1160">Virus entry into host cell</keyword>